<reference evidence="2 3" key="1">
    <citation type="submission" date="2013-08" db="EMBL/GenBank/DDBJ databases">
        <authorList>
            <person name="Stouthamer R."/>
            <person name="Nunney L."/>
        </authorList>
    </citation>
    <scope>NUCLEOTIDE SEQUENCE [LARGE SCALE GENOMIC DNA]</scope>
    <source>
        <strain evidence="3">ann-1</strain>
    </source>
</reference>
<organism evidence="2 3">
    <name type="scientific">Xylella fastidiosa subsp. sandyi Ann-1</name>
    <dbReference type="NCBI Taxonomy" id="155920"/>
    <lineage>
        <taxon>Bacteria</taxon>
        <taxon>Pseudomonadati</taxon>
        <taxon>Pseudomonadota</taxon>
        <taxon>Gammaproteobacteria</taxon>
        <taxon>Lysobacterales</taxon>
        <taxon>Lysobacteraceae</taxon>
        <taxon>Xylella</taxon>
    </lineage>
</organism>
<dbReference type="HOGENOM" id="CLU_060123_0_0_6"/>
<dbReference type="EMBL" id="CP006696">
    <property type="protein sequence ID" value="AIC10401.1"/>
    <property type="molecule type" value="Genomic_DNA"/>
</dbReference>
<dbReference type="Pfam" id="PF06189">
    <property type="entry name" value="5-nucleotidase"/>
    <property type="match status" value="1"/>
</dbReference>
<dbReference type="GO" id="GO:0000166">
    <property type="term" value="F:nucleotide binding"/>
    <property type="evidence" value="ECO:0007669"/>
    <property type="project" value="InterPro"/>
</dbReference>
<dbReference type="PATRIC" id="fig|155920.8.peg.2381"/>
<dbReference type="GO" id="GO:0000287">
    <property type="term" value="F:magnesium ion binding"/>
    <property type="evidence" value="ECO:0007669"/>
    <property type="project" value="InterPro"/>
</dbReference>
<dbReference type="Proteomes" id="UP000027215">
    <property type="component" value="Chromosome"/>
</dbReference>
<dbReference type="InterPro" id="IPR010394">
    <property type="entry name" value="5-nucleotidase"/>
</dbReference>
<dbReference type="GO" id="GO:0009117">
    <property type="term" value="P:nucleotide metabolic process"/>
    <property type="evidence" value="ECO:0007669"/>
    <property type="project" value="InterPro"/>
</dbReference>
<dbReference type="PANTHER" id="PTHR31367">
    <property type="entry name" value="CYTOSOLIC 5'-NUCLEOTIDASE 1 FAMILY MEMBER"/>
    <property type="match status" value="1"/>
</dbReference>
<evidence type="ECO:0000256" key="1">
    <source>
        <dbReference type="SAM" id="MobiDB-lite"/>
    </source>
</evidence>
<gene>
    <name evidence="2" type="ORF">D934_10170</name>
</gene>
<evidence type="ECO:0000313" key="3">
    <source>
        <dbReference type="Proteomes" id="UP000027215"/>
    </source>
</evidence>
<dbReference type="RefSeq" id="WP_020851121.1">
    <property type="nucleotide sequence ID" value="NZ_CP006696.1"/>
</dbReference>
<dbReference type="PANTHER" id="PTHR31367:SF5">
    <property type="entry name" value="CYTOSOLIC 5'-NUCLEOTIDASE 1A"/>
    <property type="match status" value="1"/>
</dbReference>
<dbReference type="GO" id="GO:0005737">
    <property type="term" value="C:cytoplasm"/>
    <property type="evidence" value="ECO:0007669"/>
    <property type="project" value="InterPro"/>
</dbReference>
<sequence>MPDHSHRLLTVAVTSRALFDLEEGHALFERDGVDAYAHYQRAHEDDVLQPGVAFPVVRKLLALNRGEGGDIPRVEVILLSRNSADTGLRIFNSIQHYGLEIVRAAFTSGEATWRYAKPFDTDLFLSANPVDVRLALEHGIAAATIMPRMPGERVEDAVAVSDNECSSLPVQLCIAFDGDAVIFGDEGERISREQGMEAFARHERERAREPLTGGPFRNFLSALQALQAAFPSGETSPIRTALVTARSAPAHERVIRTLREWGVRLDEALFLGGRHKGPFLEAFGADIFFDDSQHNIDSARQHQSVAAGHVPHGVANDPG</sequence>
<feature type="region of interest" description="Disordered" evidence="1">
    <location>
        <begin position="299"/>
        <end position="319"/>
    </location>
</feature>
<dbReference type="KEGG" id="xfs:D934_10170"/>
<evidence type="ECO:0000313" key="2">
    <source>
        <dbReference type="EMBL" id="AIC10401.1"/>
    </source>
</evidence>
<name>A0A060HAN9_XYLFS</name>
<dbReference type="GO" id="GO:0008253">
    <property type="term" value="F:5'-nucleotidase activity"/>
    <property type="evidence" value="ECO:0007669"/>
    <property type="project" value="InterPro"/>
</dbReference>
<proteinExistence type="predicted"/>
<protein>
    <submittedName>
        <fullName evidence="2">5'-nucleotidase</fullName>
    </submittedName>
</protein>
<accession>A0A060HAN9</accession>
<dbReference type="AlphaFoldDB" id="A0A060HAN9"/>